<accession>A0A7W5ZVA3</accession>
<keyword evidence="7 17" id="KW-0732">Signal</keyword>
<feature type="active site" description="Charge relay system" evidence="14">
    <location>
        <position position="125"/>
    </location>
</feature>
<evidence type="ECO:0000256" key="1">
    <source>
        <dbReference type="ARBA" id="ARBA00001772"/>
    </source>
</evidence>
<dbReference type="Gene3D" id="2.30.42.10">
    <property type="match status" value="2"/>
</dbReference>
<evidence type="ECO:0000256" key="9">
    <source>
        <dbReference type="ARBA" id="ARBA00022764"/>
    </source>
</evidence>
<dbReference type="RefSeq" id="WP_183612028.1">
    <property type="nucleotide sequence ID" value="NZ_JACICY010000002.1"/>
</dbReference>
<dbReference type="Gene3D" id="2.40.10.120">
    <property type="match status" value="1"/>
</dbReference>
<evidence type="ECO:0000256" key="3">
    <source>
        <dbReference type="ARBA" id="ARBA00010541"/>
    </source>
</evidence>
<evidence type="ECO:0000259" key="18">
    <source>
        <dbReference type="PROSITE" id="PS50106"/>
    </source>
</evidence>
<reference evidence="19 20" key="1">
    <citation type="submission" date="2020-08" db="EMBL/GenBank/DDBJ databases">
        <title>Genomic Encyclopedia of Type Strains, Phase IV (KMG-IV): sequencing the most valuable type-strain genomes for metagenomic binning, comparative biology and taxonomic classification.</title>
        <authorList>
            <person name="Goeker M."/>
        </authorList>
    </citation>
    <scope>NUCLEOTIDE SEQUENCE [LARGE SCALE GENOMIC DNA]</scope>
    <source>
        <strain evidence="19 20">DSM 14552</strain>
    </source>
</reference>
<evidence type="ECO:0000313" key="20">
    <source>
        <dbReference type="Proteomes" id="UP000562395"/>
    </source>
</evidence>
<dbReference type="PANTHER" id="PTHR22939:SF130">
    <property type="entry name" value="PERIPLASMIC SERINE ENDOPROTEASE DEGP-LIKE-RELATED"/>
    <property type="match status" value="1"/>
</dbReference>
<keyword evidence="11" id="KW-0720">Serine protease</keyword>
<evidence type="ECO:0000313" key="19">
    <source>
        <dbReference type="EMBL" id="MBB3859738.1"/>
    </source>
</evidence>
<evidence type="ECO:0000256" key="17">
    <source>
        <dbReference type="SAM" id="SignalP"/>
    </source>
</evidence>
<evidence type="ECO:0000256" key="8">
    <source>
        <dbReference type="ARBA" id="ARBA00022737"/>
    </source>
</evidence>
<keyword evidence="9" id="KW-0574">Periplasm</keyword>
<dbReference type="GO" id="GO:0004252">
    <property type="term" value="F:serine-type endopeptidase activity"/>
    <property type="evidence" value="ECO:0007669"/>
    <property type="project" value="InterPro"/>
</dbReference>
<feature type="compositionally biased region" description="Gly residues" evidence="16">
    <location>
        <begin position="87"/>
        <end position="101"/>
    </location>
</feature>
<dbReference type="NCBIfam" id="TIGR02037">
    <property type="entry name" value="degP_htrA_DO"/>
    <property type="match status" value="1"/>
</dbReference>
<evidence type="ECO:0000256" key="10">
    <source>
        <dbReference type="ARBA" id="ARBA00022801"/>
    </source>
</evidence>
<keyword evidence="8" id="KW-0677">Repeat</keyword>
<evidence type="ECO:0000256" key="2">
    <source>
        <dbReference type="ARBA" id="ARBA00004418"/>
    </source>
</evidence>
<dbReference type="SMART" id="SM00228">
    <property type="entry name" value="PDZ"/>
    <property type="match status" value="2"/>
</dbReference>
<dbReference type="PRINTS" id="PR00834">
    <property type="entry name" value="PROTEASES2C"/>
</dbReference>
<proteinExistence type="inferred from homology"/>
<evidence type="ECO:0000256" key="13">
    <source>
        <dbReference type="ARBA" id="ARBA00032850"/>
    </source>
</evidence>
<feature type="signal peptide" evidence="17">
    <location>
        <begin position="1"/>
        <end position="28"/>
    </location>
</feature>
<feature type="compositionally biased region" description="Polar residues" evidence="16">
    <location>
        <begin position="406"/>
        <end position="418"/>
    </location>
</feature>
<comment type="caution">
    <text evidence="19">The sequence shown here is derived from an EMBL/GenBank/DDBJ whole genome shotgun (WGS) entry which is preliminary data.</text>
</comment>
<evidence type="ECO:0000256" key="5">
    <source>
        <dbReference type="ARBA" id="ARBA00013958"/>
    </source>
</evidence>
<keyword evidence="6 19" id="KW-0645">Protease</keyword>
<name>A0A7W5ZVA3_9SPHN</name>
<protein>
    <recommendedName>
        <fullName evidence="5">Probable periplasmic serine endoprotease DegP-like</fullName>
        <ecNumber evidence="4">3.4.21.107</ecNumber>
    </recommendedName>
    <alternativeName>
        <fullName evidence="13">Protease Do</fullName>
    </alternativeName>
</protein>
<evidence type="ECO:0000256" key="12">
    <source>
        <dbReference type="ARBA" id="ARBA00023016"/>
    </source>
</evidence>
<dbReference type="InterPro" id="IPR001940">
    <property type="entry name" value="Peptidase_S1C"/>
</dbReference>
<dbReference type="InterPro" id="IPR009003">
    <property type="entry name" value="Peptidase_S1_PA"/>
</dbReference>
<dbReference type="Pfam" id="PF13180">
    <property type="entry name" value="PDZ_2"/>
    <property type="match status" value="1"/>
</dbReference>
<organism evidence="19 20">
    <name type="scientific">Novosphingobium hassiacum</name>
    <dbReference type="NCBI Taxonomy" id="173676"/>
    <lineage>
        <taxon>Bacteria</taxon>
        <taxon>Pseudomonadati</taxon>
        <taxon>Pseudomonadota</taxon>
        <taxon>Alphaproteobacteria</taxon>
        <taxon>Sphingomonadales</taxon>
        <taxon>Sphingomonadaceae</taxon>
        <taxon>Novosphingobium</taxon>
    </lineage>
</organism>
<keyword evidence="10 19" id="KW-0378">Hydrolase</keyword>
<evidence type="ECO:0000256" key="11">
    <source>
        <dbReference type="ARBA" id="ARBA00022825"/>
    </source>
</evidence>
<dbReference type="AlphaFoldDB" id="A0A7W5ZVA3"/>
<evidence type="ECO:0000256" key="6">
    <source>
        <dbReference type="ARBA" id="ARBA00022670"/>
    </source>
</evidence>
<comment type="catalytic activity">
    <reaction evidence="1">
        <text>Acts on substrates that are at least partially unfolded. The cleavage site P1 residue is normally between a pair of hydrophobic residues, such as Val-|-Val.</text>
        <dbReference type="EC" id="3.4.21.107"/>
    </reaction>
</comment>
<feature type="region of interest" description="Disordered" evidence="16">
    <location>
        <begin position="84"/>
        <end position="104"/>
    </location>
</feature>
<dbReference type="EC" id="3.4.21.107" evidence="4"/>
<keyword evidence="20" id="KW-1185">Reference proteome</keyword>
<dbReference type="PANTHER" id="PTHR22939">
    <property type="entry name" value="SERINE PROTEASE FAMILY S1C HTRA-RELATED"/>
    <property type="match status" value="1"/>
</dbReference>
<feature type="chain" id="PRO_5039655922" description="Probable periplasmic serine endoprotease DegP-like" evidence="17">
    <location>
        <begin position="29"/>
        <end position="517"/>
    </location>
</feature>
<dbReference type="InterPro" id="IPR011782">
    <property type="entry name" value="Pept_S1C_Do"/>
</dbReference>
<keyword evidence="12" id="KW-0346">Stress response</keyword>
<dbReference type="SUPFAM" id="SSF50156">
    <property type="entry name" value="PDZ domain-like"/>
    <property type="match status" value="2"/>
</dbReference>
<feature type="binding site" evidence="15">
    <location>
        <position position="125"/>
    </location>
    <ligand>
        <name>substrate</name>
    </ligand>
</feature>
<feature type="domain" description="PDZ" evidence="18">
    <location>
        <begin position="286"/>
        <end position="352"/>
    </location>
</feature>
<sequence length="517" mass="53423">MRYAYGVTSALLLAGSALTLLTGFPAGAQVAQNDQSEMRTVVPRAGAPSSFADLTQQLQPAVVNISTRQRVKVQNTNPFAGTPFGDLFGGGQGGAPGGGGQTREAQSLGSGFIISADGYVVTNNHVITADGQGQVESITVTTPDGTEYPAKLVGKDAASDLAVLKISAPKAFPFVKFGDSRKARVGDWVIAIGNPFGLGGTVTQGIVSAVYRNTGSGSAYDRYLQTDASINRGNSGGPMFDMAGNVIGINNAIFSPTGGSVGIGFAIPAEIAAPIVDKLRAGQAIDRGYLGVRIQTLSEDLAASLGLPKNRGEFIQAVEPGQAAAKAGIQGGDVVVKVDGKDVSPDQTLSFIVANTTPGKSIPVELIRNGKRLTVTAVVGKRPSEEELANQSFDPDAQQDDDSFAGNGTQQQPAGPSVLQSSLGLATIPLTPQIARQLGAGEDAKGVVITAVDGSSDAAAKGLQRGDIVLSANYVSITTIADLERIVRTAKAEKREAVLLRIQRRGQPAIYTPIRLR</sequence>
<feature type="region of interest" description="Disordered" evidence="16">
    <location>
        <begin position="384"/>
        <end position="418"/>
    </location>
</feature>
<evidence type="ECO:0000256" key="4">
    <source>
        <dbReference type="ARBA" id="ARBA00013035"/>
    </source>
</evidence>
<evidence type="ECO:0000256" key="16">
    <source>
        <dbReference type="SAM" id="MobiDB-lite"/>
    </source>
</evidence>
<dbReference type="Proteomes" id="UP000562395">
    <property type="component" value="Unassembled WGS sequence"/>
</dbReference>
<evidence type="ECO:0000256" key="7">
    <source>
        <dbReference type="ARBA" id="ARBA00022729"/>
    </source>
</evidence>
<dbReference type="InterPro" id="IPR036034">
    <property type="entry name" value="PDZ_sf"/>
</dbReference>
<dbReference type="Pfam" id="PF13365">
    <property type="entry name" value="Trypsin_2"/>
    <property type="match status" value="1"/>
</dbReference>
<feature type="binding site" evidence="15">
    <location>
        <position position="160"/>
    </location>
    <ligand>
        <name>substrate</name>
    </ligand>
</feature>
<feature type="active site" description="Charge relay system" evidence="14">
    <location>
        <position position="160"/>
    </location>
</feature>
<evidence type="ECO:0000256" key="15">
    <source>
        <dbReference type="PIRSR" id="PIRSR611782-2"/>
    </source>
</evidence>
<comment type="similarity">
    <text evidence="3">Belongs to the peptidase S1C family.</text>
</comment>
<dbReference type="EMBL" id="JACICY010000002">
    <property type="protein sequence ID" value="MBB3859738.1"/>
    <property type="molecule type" value="Genomic_DNA"/>
</dbReference>
<dbReference type="PROSITE" id="PS50106">
    <property type="entry name" value="PDZ"/>
    <property type="match status" value="1"/>
</dbReference>
<dbReference type="GO" id="GO:0006508">
    <property type="term" value="P:proteolysis"/>
    <property type="evidence" value="ECO:0007669"/>
    <property type="project" value="UniProtKB-KW"/>
</dbReference>
<dbReference type="SUPFAM" id="SSF50494">
    <property type="entry name" value="Trypsin-like serine proteases"/>
    <property type="match status" value="1"/>
</dbReference>
<evidence type="ECO:0000256" key="14">
    <source>
        <dbReference type="PIRSR" id="PIRSR611782-1"/>
    </source>
</evidence>
<comment type="subcellular location">
    <subcellularLocation>
        <location evidence="2">Periplasm</location>
    </subcellularLocation>
</comment>
<gene>
    <name evidence="19" type="ORF">GGQ88_000999</name>
</gene>
<feature type="binding site" evidence="15">
    <location>
        <begin position="233"/>
        <end position="235"/>
    </location>
    <ligand>
        <name>substrate</name>
    </ligand>
</feature>
<dbReference type="InterPro" id="IPR001478">
    <property type="entry name" value="PDZ"/>
</dbReference>
<feature type="active site" description="Charge relay system" evidence="14">
    <location>
        <position position="235"/>
    </location>
</feature>